<keyword evidence="10 13" id="KW-1133">Transmembrane helix</keyword>
<comment type="catalytic activity">
    <reaction evidence="1">
        <text>ATP + protein L-histidine = ADP + protein N-phospho-L-histidine.</text>
        <dbReference type="EC" id="2.7.13.3"/>
    </reaction>
</comment>
<evidence type="ECO:0000256" key="5">
    <source>
        <dbReference type="ARBA" id="ARBA00022679"/>
    </source>
</evidence>
<evidence type="ECO:0000256" key="12">
    <source>
        <dbReference type="ARBA" id="ARBA00023136"/>
    </source>
</evidence>
<keyword evidence="4" id="KW-1003">Cell membrane</keyword>
<feature type="transmembrane region" description="Helical" evidence="13">
    <location>
        <begin position="16"/>
        <end position="39"/>
    </location>
</feature>
<evidence type="ECO:0000256" key="2">
    <source>
        <dbReference type="ARBA" id="ARBA00004651"/>
    </source>
</evidence>
<dbReference type="PANTHER" id="PTHR43065">
    <property type="entry name" value="SENSOR HISTIDINE KINASE"/>
    <property type="match status" value="1"/>
</dbReference>
<evidence type="ECO:0000313" key="15">
    <source>
        <dbReference type="EMBL" id="TYC58390.1"/>
    </source>
</evidence>
<dbReference type="InterPro" id="IPR004358">
    <property type="entry name" value="Sig_transdc_His_kin-like_C"/>
</dbReference>
<comment type="subcellular location">
    <subcellularLocation>
        <location evidence="2">Cell membrane</location>
        <topology evidence="2">Multi-pass membrane protein</topology>
    </subcellularLocation>
</comment>
<keyword evidence="5" id="KW-0808">Transferase</keyword>
<evidence type="ECO:0000256" key="1">
    <source>
        <dbReference type="ARBA" id="ARBA00000085"/>
    </source>
</evidence>
<evidence type="ECO:0000256" key="6">
    <source>
        <dbReference type="ARBA" id="ARBA00022692"/>
    </source>
</evidence>
<name>A0A6C2CWC5_9RHOO</name>
<dbReference type="Proteomes" id="UP000389128">
    <property type="component" value="Unassembled WGS sequence"/>
</dbReference>
<dbReference type="InterPro" id="IPR007895">
    <property type="entry name" value="MASE1"/>
</dbReference>
<accession>A0A6C2CWC5</accession>
<dbReference type="SUPFAM" id="SSF55874">
    <property type="entry name" value="ATPase domain of HSP90 chaperone/DNA topoisomerase II/histidine kinase"/>
    <property type="match status" value="1"/>
</dbReference>
<evidence type="ECO:0000256" key="10">
    <source>
        <dbReference type="ARBA" id="ARBA00022989"/>
    </source>
</evidence>
<dbReference type="GO" id="GO:0000160">
    <property type="term" value="P:phosphorelay signal transduction system"/>
    <property type="evidence" value="ECO:0007669"/>
    <property type="project" value="UniProtKB-KW"/>
</dbReference>
<keyword evidence="9" id="KW-0067">ATP-binding</keyword>
<evidence type="ECO:0000256" key="8">
    <source>
        <dbReference type="ARBA" id="ARBA00022777"/>
    </source>
</evidence>
<dbReference type="EMBL" id="SDKK01000009">
    <property type="protein sequence ID" value="TYC58390.1"/>
    <property type="molecule type" value="Genomic_DNA"/>
</dbReference>
<evidence type="ECO:0000256" key="11">
    <source>
        <dbReference type="ARBA" id="ARBA00023012"/>
    </source>
</evidence>
<dbReference type="InterPro" id="IPR005467">
    <property type="entry name" value="His_kinase_dom"/>
</dbReference>
<dbReference type="SMART" id="SM00387">
    <property type="entry name" value="HATPase_c"/>
    <property type="match status" value="1"/>
</dbReference>
<protein>
    <recommendedName>
        <fullName evidence="3">histidine kinase</fullName>
        <ecNumber evidence="3">2.7.13.3</ecNumber>
    </recommendedName>
</protein>
<gene>
    <name evidence="15" type="ORF">ETQ85_10930</name>
</gene>
<evidence type="ECO:0000256" key="4">
    <source>
        <dbReference type="ARBA" id="ARBA00022475"/>
    </source>
</evidence>
<dbReference type="InterPro" id="IPR036890">
    <property type="entry name" value="HATPase_C_sf"/>
</dbReference>
<keyword evidence="11" id="KW-0902">Two-component regulatory system</keyword>
<dbReference type="PANTHER" id="PTHR43065:SF46">
    <property type="entry name" value="C4-DICARBOXYLATE TRANSPORT SENSOR PROTEIN DCTB"/>
    <property type="match status" value="1"/>
</dbReference>
<dbReference type="Gene3D" id="3.30.565.10">
    <property type="entry name" value="Histidine kinase-like ATPase, C-terminal domain"/>
    <property type="match status" value="1"/>
</dbReference>
<evidence type="ECO:0000259" key="14">
    <source>
        <dbReference type="PROSITE" id="PS50109"/>
    </source>
</evidence>
<feature type="transmembrane region" description="Helical" evidence="13">
    <location>
        <begin position="123"/>
        <end position="143"/>
    </location>
</feature>
<keyword evidence="12 13" id="KW-0472">Membrane</keyword>
<dbReference type="PROSITE" id="PS50109">
    <property type="entry name" value="HIS_KIN"/>
    <property type="match status" value="1"/>
</dbReference>
<evidence type="ECO:0000256" key="3">
    <source>
        <dbReference type="ARBA" id="ARBA00012438"/>
    </source>
</evidence>
<sequence length="535" mass="57840">MISDVKHPVVGWLERVPLFIAFIVLYVAVDVASFIHPLHDLNITPWNPAPALGLVLVLRLGRVAWLPLAVAVLLSELAVRGVSAAPLASILSALILAGGYVFLATLLASHLPRDTLLDDRRSLFTWLIVVIAGLLVVTCVYLFTLRAVGLLPKSGWWVGVERFWVGDAVGISVLMPLLWWLSCERGRLLLWRAVANLESIAYLLLALLALWVAFGMGGHNGFKLFYLLFLPIVWAAARQGMAGAIVCAAFLQVGVIVAVQVMQLSAVSLEELQLLALAMALVGFFVGVVVDEQQRTGEELRHSLRLAAAGEMAGALANELSQPLTALSAYAGACEQLLERGEGEQLKAAIHCVQRESARAGEVLLRLRDFFNTGATRLERISLEAFVESAVAPYRSRAERSGIRLKTGSMPNVHLLVDRLQMEVVLRNLLSNAFDAVSDSPRQPRRIWVAAVLEANGRICLRVEDSGPGLSARLAASIFEPFQSTKSSGLGLGLSVSRAIVDIHGGRLWGEVANHGVFKIELPVAEAAAEPPALV</sequence>
<dbReference type="InterPro" id="IPR003594">
    <property type="entry name" value="HATPase_dom"/>
</dbReference>
<dbReference type="PRINTS" id="PR00344">
    <property type="entry name" value="BCTRLSENSOR"/>
</dbReference>
<proteinExistence type="predicted"/>
<feature type="transmembrane region" description="Helical" evidence="13">
    <location>
        <begin position="272"/>
        <end position="290"/>
    </location>
</feature>
<evidence type="ECO:0000256" key="7">
    <source>
        <dbReference type="ARBA" id="ARBA00022741"/>
    </source>
</evidence>
<evidence type="ECO:0000256" key="9">
    <source>
        <dbReference type="ARBA" id="ARBA00022840"/>
    </source>
</evidence>
<keyword evidence="6 13" id="KW-0812">Transmembrane</keyword>
<feature type="transmembrane region" description="Helical" evidence="13">
    <location>
        <begin position="51"/>
        <end position="75"/>
    </location>
</feature>
<dbReference type="EC" id="2.7.13.3" evidence="3"/>
<feature type="transmembrane region" description="Helical" evidence="13">
    <location>
        <begin position="163"/>
        <end position="181"/>
    </location>
</feature>
<dbReference type="GO" id="GO:0004673">
    <property type="term" value="F:protein histidine kinase activity"/>
    <property type="evidence" value="ECO:0007669"/>
    <property type="project" value="UniProtKB-EC"/>
</dbReference>
<dbReference type="GO" id="GO:0005524">
    <property type="term" value="F:ATP binding"/>
    <property type="evidence" value="ECO:0007669"/>
    <property type="project" value="UniProtKB-KW"/>
</dbReference>
<dbReference type="AlphaFoldDB" id="A0A6C2CWC5"/>
<dbReference type="OrthoDB" id="8872837at2"/>
<dbReference type="GO" id="GO:0005886">
    <property type="term" value="C:plasma membrane"/>
    <property type="evidence" value="ECO:0007669"/>
    <property type="project" value="UniProtKB-SubCell"/>
</dbReference>
<comment type="caution">
    <text evidence="15">The sequence shown here is derived from an EMBL/GenBank/DDBJ whole genome shotgun (WGS) entry which is preliminary data.</text>
</comment>
<evidence type="ECO:0000313" key="16">
    <source>
        <dbReference type="Proteomes" id="UP000389128"/>
    </source>
</evidence>
<dbReference type="Pfam" id="PF02518">
    <property type="entry name" value="HATPase_c"/>
    <property type="match status" value="1"/>
</dbReference>
<dbReference type="Gene3D" id="1.10.287.130">
    <property type="match status" value="1"/>
</dbReference>
<evidence type="ECO:0000256" key="13">
    <source>
        <dbReference type="SAM" id="Phobius"/>
    </source>
</evidence>
<feature type="transmembrane region" description="Helical" evidence="13">
    <location>
        <begin position="87"/>
        <end position="111"/>
    </location>
</feature>
<keyword evidence="7" id="KW-0547">Nucleotide-binding</keyword>
<feature type="transmembrane region" description="Helical" evidence="13">
    <location>
        <begin position="193"/>
        <end position="214"/>
    </location>
</feature>
<feature type="domain" description="Histidine kinase" evidence="14">
    <location>
        <begin position="315"/>
        <end position="526"/>
    </location>
</feature>
<keyword evidence="8" id="KW-0418">Kinase</keyword>
<dbReference type="Pfam" id="PF05231">
    <property type="entry name" value="MASE1"/>
    <property type="match status" value="1"/>
</dbReference>
<organism evidence="15 16">
    <name type="scientific">Zoogloea oleivorans</name>
    <dbReference type="NCBI Taxonomy" id="1552750"/>
    <lineage>
        <taxon>Bacteria</taxon>
        <taxon>Pseudomonadati</taxon>
        <taxon>Pseudomonadota</taxon>
        <taxon>Betaproteobacteria</taxon>
        <taxon>Rhodocyclales</taxon>
        <taxon>Zoogloeaceae</taxon>
        <taxon>Zoogloea</taxon>
    </lineage>
</organism>
<dbReference type="RefSeq" id="WP_148579090.1">
    <property type="nucleotide sequence ID" value="NZ_SDKK01000009.1"/>
</dbReference>
<keyword evidence="16" id="KW-1185">Reference proteome</keyword>
<feature type="transmembrane region" description="Helical" evidence="13">
    <location>
        <begin position="244"/>
        <end position="266"/>
    </location>
</feature>
<reference evidence="15 16" key="1">
    <citation type="submission" date="2019-01" db="EMBL/GenBank/DDBJ databases">
        <title>Zoogloea oleivorans genome sequencing and assembly.</title>
        <authorList>
            <person name="Tancsics A."/>
            <person name="Farkas M."/>
            <person name="Kriszt B."/>
            <person name="Maroti G."/>
            <person name="Horvath B."/>
        </authorList>
    </citation>
    <scope>NUCLEOTIDE SEQUENCE [LARGE SCALE GENOMIC DNA]</scope>
    <source>
        <strain evidence="15 16">Buc</strain>
    </source>
</reference>